<dbReference type="AlphaFoldDB" id="A0A5C8EL11"/>
<protein>
    <submittedName>
        <fullName evidence="1">Uncharacterized protein</fullName>
    </submittedName>
</protein>
<evidence type="ECO:0000313" key="2">
    <source>
        <dbReference type="Proteomes" id="UP000323176"/>
    </source>
</evidence>
<dbReference type="Proteomes" id="UP000323176">
    <property type="component" value="Unassembled WGS sequence"/>
</dbReference>
<comment type="caution">
    <text evidence="1">The sequence shown here is derived from an EMBL/GenBank/DDBJ whole genome shotgun (WGS) entry which is preliminary data.</text>
</comment>
<organism evidence="1 2">
    <name type="scientific">Brachyspira pilosicoli</name>
    <name type="common">Serpulina pilosicoli</name>
    <dbReference type="NCBI Taxonomy" id="52584"/>
    <lineage>
        <taxon>Bacteria</taxon>
        <taxon>Pseudomonadati</taxon>
        <taxon>Spirochaetota</taxon>
        <taxon>Spirochaetia</taxon>
        <taxon>Brachyspirales</taxon>
        <taxon>Brachyspiraceae</taxon>
        <taxon>Brachyspira</taxon>
    </lineage>
</organism>
<gene>
    <name evidence="1" type="ORF">EPJ72_10555</name>
</gene>
<proteinExistence type="predicted"/>
<dbReference type="EMBL" id="SAXY01000063">
    <property type="protein sequence ID" value="TXJ37432.1"/>
    <property type="molecule type" value="Genomic_DNA"/>
</dbReference>
<accession>A0A5C8EL11</accession>
<name>A0A5C8EL11_BRAPL</name>
<evidence type="ECO:0000313" key="1">
    <source>
        <dbReference type="EMBL" id="TXJ37432.1"/>
    </source>
</evidence>
<sequence length="111" mass="13279">MKNGGKKLWNKDYLNLLITRILKETYKSYSYDSEYQEKLRLILSRYAEIFNLTEDYNTSLDDVINKLAMPDEKQNKRMLSEANVIRFLLTQTDLKNQLCSKAIIEFIEEHY</sequence>
<reference evidence="1 2" key="1">
    <citation type="journal article" date="1992" name="Lakartidningen">
        <title>[Penicillin V and not amoxicillin is the first choice preparation in acute otitis].</title>
        <authorList>
            <person name="Kamme C."/>
            <person name="Lundgren K."/>
            <person name="Prellner K."/>
        </authorList>
    </citation>
    <scope>NUCLEOTIDE SEQUENCE [LARGE SCALE GENOMIC DNA]</scope>
    <source>
        <strain evidence="1 2">PC5538III-hc</strain>
    </source>
</reference>